<dbReference type="RefSeq" id="WP_086077366.1">
    <property type="nucleotide sequence ID" value="NZ_CP021111.1"/>
</dbReference>
<evidence type="ECO:0000313" key="3">
    <source>
        <dbReference type="EMBL" id="ARP93584.1"/>
    </source>
</evidence>
<dbReference type="KEGG" id="bgm:CAL15_03815"/>
<dbReference type="Proteomes" id="UP000194161">
    <property type="component" value="Chromosome"/>
</dbReference>
<dbReference type="Pfam" id="PF13581">
    <property type="entry name" value="HATPase_c_2"/>
    <property type="match status" value="1"/>
</dbReference>
<dbReference type="EMBL" id="CP021111">
    <property type="protein sequence ID" value="ARP93584.1"/>
    <property type="molecule type" value="Genomic_DNA"/>
</dbReference>
<gene>
    <name evidence="3" type="ORF">CAL15_03815</name>
</gene>
<evidence type="ECO:0000259" key="2">
    <source>
        <dbReference type="Pfam" id="PF13581"/>
    </source>
</evidence>
<dbReference type="AlphaFoldDB" id="A0A1W6Z9R4"/>
<keyword evidence="1 3" id="KW-0723">Serine/threonine-protein kinase</keyword>
<evidence type="ECO:0000256" key="1">
    <source>
        <dbReference type="ARBA" id="ARBA00022527"/>
    </source>
</evidence>
<evidence type="ECO:0000313" key="4">
    <source>
        <dbReference type="Proteomes" id="UP000194161"/>
    </source>
</evidence>
<keyword evidence="3" id="KW-0808">Transferase</keyword>
<dbReference type="Gene3D" id="3.30.565.10">
    <property type="entry name" value="Histidine kinase-like ATPase, C-terminal domain"/>
    <property type="match status" value="1"/>
</dbReference>
<dbReference type="SUPFAM" id="SSF55874">
    <property type="entry name" value="ATPase domain of HSP90 chaperone/DNA topoisomerase II/histidine kinase"/>
    <property type="match status" value="1"/>
</dbReference>
<dbReference type="InterPro" id="IPR003594">
    <property type="entry name" value="HATPase_dom"/>
</dbReference>
<accession>A0A1W6Z9R4</accession>
<reference evidence="3 4" key="1">
    <citation type="submission" date="2017-05" db="EMBL/GenBank/DDBJ databases">
        <title>Complete and WGS of Bordetella genogroups.</title>
        <authorList>
            <person name="Spilker T."/>
            <person name="LiPuma J."/>
        </authorList>
    </citation>
    <scope>NUCLEOTIDE SEQUENCE [LARGE SCALE GENOMIC DNA]</scope>
    <source>
        <strain evidence="3 4">AU7206</strain>
    </source>
</reference>
<sequence>MPPQPDTLELTPDAQAVTLATQWLEGIAEREGWPAKTVFGLTLSLDEALTNIVSYAFQARQVDGSAPSVRLACRRDGERILLDVADNGMAYDPTQAAVPDLALTLDDAAIGGHGTRLMRHYLHELAYQRDGDWNRLTMIMQT</sequence>
<keyword evidence="4" id="KW-1185">Reference proteome</keyword>
<protein>
    <submittedName>
        <fullName evidence="3">Serine/threonine protein kinase</fullName>
    </submittedName>
</protein>
<dbReference type="OrthoDB" id="327549at2"/>
<dbReference type="PANTHER" id="PTHR35526">
    <property type="entry name" value="ANTI-SIGMA-F FACTOR RSBW-RELATED"/>
    <property type="match status" value="1"/>
</dbReference>
<dbReference type="InterPro" id="IPR050267">
    <property type="entry name" value="Anti-sigma-factor_SerPK"/>
</dbReference>
<keyword evidence="3" id="KW-0418">Kinase</keyword>
<organism evidence="3 4">
    <name type="scientific">Bordetella genomosp. 13</name>
    <dbReference type="NCBI Taxonomy" id="463040"/>
    <lineage>
        <taxon>Bacteria</taxon>
        <taxon>Pseudomonadati</taxon>
        <taxon>Pseudomonadota</taxon>
        <taxon>Betaproteobacteria</taxon>
        <taxon>Burkholderiales</taxon>
        <taxon>Alcaligenaceae</taxon>
        <taxon>Bordetella</taxon>
    </lineage>
</organism>
<proteinExistence type="predicted"/>
<dbReference type="CDD" id="cd16936">
    <property type="entry name" value="HATPase_RsbW-like"/>
    <property type="match status" value="1"/>
</dbReference>
<dbReference type="InterPro" id="IPR036890">
    <property type="entry name" value="HATPase_C_sf"/>
</dbReference>
<feature type="domain" description="Histidine kinase/HSP90-like ATPase" evidence="2">
    <location>
        <begin position="12"/>
        <end position="139"/>
    </location>
</feature>
<dbReference type="PANTHER" id="PTHR35526:SF6">
    <property type="entry name" value="SLR1861 PROTEIN"/>
    <property type="match status" value="1"/>
</dbReference>
<name>A0A1W6Z9R4_9BORD</name>
<dbReference type="GO" id="GO:0004674">
    <property type="term" value="F:protein serine/threonine kinase activity"/>
    <property type="evidence" value="ECO:0007669"/>
    <property type="project" value="UniProtKB-KW"/>
</dbReference>
<dbReference type="STRING" id="463040.CAL15_03815"/>